<feature type="region of interest" description="Disordered" evidence="1">
    <location>
        <begin position="154"/>
        <end position="239"/>
    </location>
</feature>
<sequence length="335" mass="36662">MVASEQLSVACTIGILPQPFSVHDVAAKLGLNAGRVGLTMAFFEYCGLVTKAPGRGMYLATHMATRVAEAWARDAELGKAVLRKAWNQTWFTKSARNRLAQGPGLRDGLHARFMMLVGGGATHRRSVDKLMELMILSGLLIEEPDGFVRWFEDATPRPLEDSPGSQQGDEEARQKDRAGTSQNSSSAHPSGEEHVQAEETPADRDLDAEDLRAPSTEAPPRSARDAEGDHTVPVYEDDPTELLSDPLWLRYVRYMTPDQASKLHQQLHGVLSILAEARACARADTGAPTVELDQPLHLSDLGRVSLKTWLTVYASSREMSVVVPAMRSRPSTPKS</sequence>
<organism evidence="2 3">
    <name type="scientific">Streptomyces milbemycinicus</name>
    <dbReference type="NCBI Taxonomy" id="476552"/>
    <lineage>
        <taxon>Bacteria</taxon>
        <taxon>Bacillati</taxon>
        <taxon>Actinomycetota</taxon>
        <taxon>Actinomycetes</taxon>
        <taxon>Kitasatosporales</taxon>
        <taxon>Streptomycetaceae</taxon>
        <taxon>Streptomyces</taxon>
    </lineage>
</organism>
<dbReference type="EMBL" id="JBJDQH010000010">
    <property type="protein sequence ID" value="MFK4269236.1"/>
    <property type="molecule type" value="Genomic_DNA"/>
</dbReference>
<gene>
    <name evidence="2" type="ORF">ACI2L5_30495</name>
</gene>
<evidence type="ECO:0000256" key="1">
    <source>
        <dbReference type="SAM" id="MobiDB-lite"/>
    </source>
</evidence>
<dbReference type="Proteomes" id="UP001620295">
    <property type="component" value="Unassembled WGS sequence"/>
</dbReference>
<keyword evidence="3" id="KW-1185">Reference proteome</keyword>
<reference evidence="2 3" key="1">
    <citation type="submission" date="2024-11" db="EMBL/GenBank/DDBJ databases">
        <title>The Natural Products Discovery Center: Release of the First 8490 Sequenced Strains for Exploring Actinobacteria Biosynthetic Diversity.</title>
        <authorList>
            <person name="Kalkreuter E."/>
            <person name="Kautsar S.A."/>
            <person name="Yang D."/>
            <person name="Bader C.D."/>
            <person name="Teijaro C.N."/>
            <person name="Fluegel L."/>
            <person name="Davis C.M."/>
            <person name="Simpson J.R."/>
            <person name="Lauterbach L."/>
            <person name="Steele A.D."/>
            <person name="Gui C."/>
            <person name="Meng S."/>
            <person name="Li G."/>
            <person name="Viehrig K."/>
            <person name="Ye F."/>
            <person name="Su P."/>
            <person name="Kiefer A.F."/>
            <person name="Nichols A."/>
            <person name="Cepeda A.J."/>
            <person name="Yan W."/>
            <person name="Fan B."/>
            <person name="Jiang Y."/>
            <person name="Adhikari A."/>
            <person name="Zheng C.-J."/>
            <person name="Schuster L."/>
            <person name="Cowan T.M."/>
            <person name="Smanski M.J."/>
            <person name="Chevrette M.G."/>
            <person name="De Carvalho L.P.S."/>
            <person name="Shen B."/>
        </authorList>
    </citation>
    <scope>NUCLEOTIDE SEQUENCE [LARGE SCALE GENOMIC DNA]</scope>
    <source>
        <strain evidence="2 3">NPDC020863</strain>
    </source>
</reference>
<proteinExistence type="predicted"/>
<feature type="compositionally biased region" description="Polar residues" evidence="1">
    <location>
        <begin position="179"/>
        <end position="188"/>
    </location>
</feature>
<name>A0ABW8LTI9_9ACTN</name>
<feature type="compositionally biased region" description="Basic and acidic residues" evidence="1">
    <location>
        <begin position="190"/>
        <end position="212"/>
    </location>
</feature>
<comment type="caution">
    <text evidence="2">The sequence shown here is derived from an EMBL/GenBank/DDBJ whole genome shotgun (WGS) entry which is preliminary data.</text>
</comment>
<accession>A0ABW8LTI9</accession>
<evidence type="ECO:0000313" key="3">
    <source>
        <dbReference type="Proteomes" id="UP001620295"/>
    </source>
</evidence>
<protein>
    <submittedName>
        <fullName evidence="2">Uncharacterized protein</fullName>
    </submittedName>
</protein>
<dbReference type="RefSeq" id="WP_404747584.1">
    <property type="nucleotide sequence ID" value="NZ_JBJDQH010000010.1"/>
</dbReference>
<evidence type="ECO:0000313" key="2">
    <source>
        <dbReference type="EMBL" id="MFK4269236.1"/>
    </source>
</evidence>